<reference evidence="2 3" key="1">
    <citation type="journal article" date="2014" name="Nature">
        <title>The genome of Eucalyptus grandis.</title>
        <authorList>
            <person name="Myburg A.A."/>
            <person name="Grattapaglia D."/>
            <person name="Tuskan G.A."/>
            <person name="Hellsten U."/>
            <person name="Hayes R.D."/>
            <person name="Grimwood J."/>
            <person name="Jenkins J."/>
            <person name="Lindquist E."/>
            <person name="Tice H."/>
            <person name="Bauer D."/>
            <person name="Goodstein D.M."/>
            <person name="Dubchak I."/>
            <person name="Poliakov A."/>
            <person name="Mizrachi E."/>
            <person name="Kullan A.R."/>
            <person name="Hussey S.G."/>
            <person name="Pinard D."/>
            <person name="van der Merwe K."/>
            <person name="Singh P."/>
            <person name="van Jaarsveld I."/>
            <person name="Silva-Junior O.B."/>
            <person name="Togawa R.C."/>
            <person name="Pappas M.R."/>
            <person name="Faria D.A."/>
            <person name="Sansaloni C.P."/>
            <person name="Petroli C.D."/>
            <person name="Yang X."/>
            <person name="Ranjan P."/>
            <person name="Tschaplinski T.J."/>
            <person name="Ye C.Y."/>
            <person name="Li T."/>
            <person name="Sterck L."/>
            <person name="Vanneste K."/>
            <person name="Murat F."/>
            <person name="Soler M."/>
            <person name="Clemente H.S."/>
            <person name="Saidi N."/>
            <person name="Cassan-Wang H."/>
            <person name="Dunand C."/>
            <person name="Hefer C.A."/>
            <person name="Bornberg-Bauer E."/>
            <person name="Kersting A.R."/>
            <person name="Vining K."/>
            <person name="Amarasinghe V."/>
            <person name="Ranik M."/>
            <person name="Naithani S."/>
            <person name="Elser J."/>
            <person name="Boyd A.E."/>
            <person name="Liston A."/>
            <person name="Spatafora J.W."/>
            <person name="Dharmwardhana P."/>
            <person name="Raja R."/>
            <person name="Sullivan C."/>
            <person name="Romanel E."/>
            <person name="Alves-Ferreira M."/>
            <person name="Kulheim C."/>
            <person name="Foley W."/>
            <person name="Carocha V."/>
            <person name="Paiva J."/>
            <person name="Kudrna D."/>
            <person name="Brommonschenkel S.H."/>
            <person name="Pasquali G."/>
            <person name="Byrne M."/>
            <person name="Rigault P."/>
            <person name="Tibbits J."/>
            <person name="Spokevicius A."/>
            <person name="Jones R.C."/>
            <person name="Steane D.A."/>
            <person name="Vaillancourt R.E."/>
            <person name="Potts B.M."/>
            <person name="Joubert F."/>
            <person name="Barry K."/>
            <person name="Pappas G.J."/>
            <person name="Strauss S.H."/>
            <person name="Jaiswal P."/>
            <person name="Grima-Pettenati J."/>
            <person name="Salse J."/>
            <person name="Van de Peer Y."/>
            <person name="Rokhsar D.S."/>
            <person name="Schmutz J."/>
        </authorList>
    </citation>
    <scope>NUCLEOTIDE SEQUENCE [LARGE SCALE GENOMIC DNA]</scope>
    <source>
        <strain evidence="3">cv. BRASUZ1</strain>
        <tissue evidence="2">Leaf extractions</tissue>
    </source>
</reference>
<organism evidence="2 3">
    <name type="scientific">Eucalyptus grandis</name>
    <name type="common">Flooded gum</name>
    <dbReference type="NCBI Taxonomy" id="71139"/>
    <lineage>
        <taxon>Eukaryota</taxon>
        <taxon>Viridiplantae</taxon>
        <taxon>Streptophyta</taxon>
        <taxon>Embryophyta</taxon>
        <taxon>Tracheophyta</taxon>
        <taxon>Spermatophyta</taxon>
        <taxon>Magnoliopsida</taxon>
        <taxon>eudicotyledons</taxon>
        <taxon>Gunneridae</taxon>
        <taxon>Pentapetalae</taxon>
        <taxon>rosids</taxon>
        <taxon>malvids</taxon>
        <taxon>Myrtales</taxon>
        <taxon>Myrtaceae</taxon>
        <taxon>Myrtoideae</taxon>
        <taxon>Eucalypteae</taxon>
        <taxon>Eucalyptus</taxon>
    </lineage>
</organism>
<name>A0AAD9TB23_EUCGR</name>
<proteinExistence type="predicted"/>
<evidence type="ECO:0000259" key="1">
    <source>
        <dbReference type="Pfam" id="PF21864"/>
    </source>
</evidence>
<gene>
    <name evidence="2" type="ORF">EUGRSUZ_L01515</name>
</gene>
<dbReference type="Proteomes" id="UP000030711">
    <property type="component" value="Unassembled WGS sequence"/>
</dbReference>
<protein>
    <recommendedName>
        <fullName evidence="1">MORF/ORRM1/DAG-like MORF domain-containing protein</fullName>
    </recommendedName>
</protein>
<keyword evidence="3" id="KW-1185">Reference proteome</keyword>
<feature type="domain" description="MORF/ORRM1/DAG-like MORF" evidence="1">
    <location>
        <begin position="12"/>
        <end position="66"/>
    </location>
</feature>
<dbReference type="AlphaFoldDB" id="A0AAD9TB23"/>
<dbReference type="Pfam" id="PF21864">
    <property type="entry name" value="MORF_dom"/>
    <property type="match status" value="1"/>
</dbReference>
<evidence type="ECO:0000313" key="3">
    <source>
        <dbReference type="Proteomes" id="UP000030711"/>
    </source>
</evidence>
<comment type="caution">
    <text evidence="2">The sequence shown here is derived from an EMBL/GenBank/DDBJ whole genome shotgun (WGS) entry which is preliminary data.</text>
</comment>
<dbReference type="EMBL" id="MU848478">
    <property type="protein sequence ID" value="KAK2632472.1"/>
    <property type="molecule type" value="Genomic_DNA"/>
</dbReference>
<dbReference type="InterPro" id="IPR054059">
    <property type="entry name" value="MORF/ORRM1/DAG-like_MORF"/>
</dbReference>
<evidence type="ECO:0000313" key="2">
    <source>
        <dbReference type="EMBL" id="KAK2632472.1"/>
    </source>
</evidence>
<accession>A0AAD9TB23</accession>
<sequence>MRSSILILRRLRRLLKGHEEKARSKIYTVDTEPYYFAFGVNVFPKLAFKLAGLPRVRWVVVDAYLPLRKGCGAWKL</sequence>